<evidence type="ECO:0000259" key="12">
    <source>
        <dbReference type="PROSITE" id="PS51371"/>
    </source>
</evidence>
<evidence type="ECO:0000259" key="13">
    <source>
        <dbReference type="PROSITE" id="PS51846"/>
    </source>
</evidence>
<keyword evidence="8 10" id="KW-0472">Membrane</keyword>
<dbReference type="PROSITE" id="PS51371">
    <property type="entry name" value="CBS"/>
    <property type="match status" value="2"/>
</dbReference>
<dbReference type="CDD" id="cd04590">
    <property type="entry name" value="CBS_pair_CorC_HlyC_assoc"/>
    <property type="match status" value="1"/>
</dbReference>
<evidence type="ECO:0000256" key="2">
    <source>
        <dbReference type="ARBA" id="ARBA00006337"/>
    </source>
</evidence>
<evidence type="ECO:0000256" key="8">
    <source>
        <dbReference type="ARBA" id="ARBA00023136"/>
    </source>
</evidence>
<feature type="transmembrane region" description="Helical" evidence="11">
    <location>
        <begin position="86"/>
        <end position="106"/>
    </location>
</feature>
<dbReference type="InterPro" id="IPR051676">
    <property type="entry name" value="UPF0053_domain"/>
</dbReference>
<keyword evidence="3" id="KW-1003">Cell membrane</keyword>
<dbReference type="InterPro" id="IPR002550">
    <property type="entry name" value="CNNM"/>
</dbReference>
<evidence type="ECO:0000256" key="9">
    <source>
        <dbReference type="PROSITE-ProRule" id="PRU00703"/>
    </source>
</evidence>
<dbReference type="InterPro" id="IPR005170">
    <property type="entry name" value="Transptr-assoc_dom"/>
</dbReference>
<evidence type="ECO:0000313" key="15">
    <source>
        <dbReference type="Proteomes" id="UP001501288"/>
    </source>
</evidence>
<comment type="similarity">
    <text evidence="2">Belongs to the UPF0053 family.</text>
</comment>
<evidence type="ECO:0000256" key="4">
    <source>
        <dbReference type="ARBA" id="ARBA00022692"/>
    </source>
</evidence>
<dbReference type="SMART" id="SM01091">
    <property type="entry name" value="CorC_HlyC"/>
    <property type="match status" value="1"/>
</dbReference>
<dbReference type="Gene3D" id="3.30.465.10">
    <property type="match status" value="1"/>
</dbReference>
<comment type="subcellular location">
    <subcellularLocation>
        <location evidence="1">Cell membrane</location>
        <topology evidence="1">Multi-pass membrane protein</topology>
    </subcellularLocation>
</comment>
<organism evidence="14 15">
    <name type="scientific">Dermacoccus barathri</name>
    <dbReference type="NCBI Taxonomy" id="322601"/>
    <lineage>
        <taxon>Bacteria</taxon>
        <taxon>Bacillati</taxon>
        <taxon>Actinomycetota</taxon>
        <taxon>Actinomycetes</taxon>
        <taxon>Micrococcales</taxon>
        <taxon>Dermacoccaceae</taxon>
        <taxon>Dermacoccus</taxon>
    </lineage>
</organism>
<evidence type="ECO:0000313" key="14">
    <source>
        <dbReference type="EMBL" id="GAA1536044.1"/>
    </source>
</evidence>
<evidence type="ECO:0000256" key="7">
    <source>
        <dbReference type="ARBA" id="ARBA00023122"/>
    </source>
</evidence>
<evidence type="ECO:0000256" key="11">
    <source>
        <dbReference type="SAM" id="Phobius"/>
    </source>
</evidence>
<dbReference type="EMBL" id="BAAANV010000020">
    <property type="protein sequence ID" value="GAA1536044.1"/>
    <property type="molecule type" value="Genomic_DNA"/>
</dbReference>
<keyword evidence="15" id="KW-1185">Reference proteome</keyword>
<gene>
    <name evidence="14" type="ORF">GCM10009762_07530</name>
</gene>
<sequence length="482" mass="52130">MGTPVDPVPLCHRPFPHREAFSIIMGPALSLLAGIVIVLIITAFTGWFVAQEFAFMAVDRSRTAARAKGGDDKAAKTLQVTRSTSFMLSGAQLGITVTGLVVGYVAEPLIGGAIRDMGSAAGISKAFAAVVGAVVALLLSTIIQMVLGELFPKNYAIARPEQVSDRLAGSTLAYLRVFKPLIWLFDRASEALLKLLRIEPVHDVEHSATLRDLKHIVGESRGSELPEELSDMIDRALEFPQRPAGHAMIPRARVDVVQADTPVREIRQLMEGGHTRYPVLDNDDVVGVVELLDVLTLPSDDEREVSEIMRPAFLISSFTVLPEALAAMRAERRTLAIVVDEFGGFAGVLSTEDLAEEIVGEIEDEHDPDDLTAIVEDETGDDDAWICPGGTPTDEVERSLDILMPPGDFETVGGVAMAYNGGFVEDGVTVEVPLPVDPGEYASDDAPPERFLVIQVIDTENRVPHTVRLTLEARHETEGDDA</sequence>
<feature type="domain" description="CBS" evidence="12">
    <location>
        <begin position="248"/>
        <end position="305"/>
    </location>
</feature>
<dbReference type="PROSITE" id="PS51846">
    <property type="entry name" value="CNNM"/>
    <property type="match status" value="1"/>
</dbReference>
<dbReference type="InterPro" id="IPR044751">
    <property type="entry name" value="Ion_transp-like_CBS"/>
</dbReference>
<accession>A0ABN2B8P2</accession>
<dbReference type="PANTHER" id="PTHR43099:SF6">
    <property type="entry name" value="UPF0053 PROTEIN RV1842C"/>
    <property type="match status" value="1"/>
</dbReference>
<proteinExistence type="inferred from homology"/>
<dbReference type="InterPro" id="IPR046342">
    <property type="entry name" value="CBS_dom_sf"/>
</dbReference>
<dbReference type="Pfam" id="PF01595">
    <property type="entry name" value="CNNM"/>
    <property type="match status" value="1"/>
</dbReference>
<dbReference type="SUPFAM" id="SSF56176">
    <property type="entry name" value="FAD-binding/transporter-associated domain-like"/>
    <property type="match status" value="1"/>
</dbReference>
<dbReference type="SUPFAM" id="SSF54631">
    <property type="entry name" value="CBS-domain pair"/>
    <property type="match status" value="1"/>
</dbReference>
<dbReference type="InterPro" id="IPR036318">
    <property type="entry name" value="FAD-bd_PCMH-like_sf"/>
</dbReference>
<protein>
    <submittedName>
        <fullName evidence="14">Hemolysin family protein</fullName>
    </submittedName>
</protein>
<evidence type="ECO:0000256" key="10">
    <source>
        <dbReference type="PROSITE-ProRule" id="PRU01193"/>
    </source>
</evidence>
<reference evidence="14 15" key="1">
    <citation type="journal article" date="2019" name="Int. J. Syst. Evol. Microbiol.">
        <title>The Global Catalogue of Microorganisms (GCM) 10K type strain sequencing project: providing services to taxonomists for standard genome sequencing and annotation.</title>
        <authorList>
            <consortium name="The Broad Institute Genomics Platform"/>
            <consortium name="The Broad Institute Genome Sequencing Center for Infectious Disease"/>
            <person name="Wu L."/>
            <person name="Ma J."/>
        </authorList>
    </citation>
    <scope>NUCLEOTIDE SEQUENCE [LARGE SCALE GENOMIC DNA]</scope>
    <source>
        <strain evidence="14 15">JCM 14588</strain>
    </source>
</reference>
<feature type="transmembrane region" description="Helical" evidence="11">
    <location>
        <begin position="126"/>
        <end position="147"/>
    </location>
</feature>
<keyword evidence="6 10" id="KW-1133">Transmembrane helix</keyword>
<name>A0ABN2B8P2_9MICO</name>
<dbReference type="PANTHER" id="PTHR43099">
    <property type="entry name" value="UPF0053 PROTEIN YRKA"/>
    <property type="match status" value="1"/>
</dbReference>
<feature type="domain" description="CBS" evidence="12">
    <location>
        <begin position="308"/>
        <end position="365"/>
    </location>
</feature>
<dbReference type="Gene3D" id="3.10.580.10">
    <property type="entry name" value="CBS-domain"/>
    <property type="match status" value="1"/>
</dbReference>
<comment type="caution">
    <text evidence="14">The sequence shown here is derived from an EMBL/GenBank/DDBJ whole genome shotgun (WGS) entry which is preliminary data.</text>
</comment>
<dbReference type="Proteomes" id="UP001501288">
    <property type="component" value="Unassembled WGS sequence"/>
</dbReference>
<keyword evidence="5" id="KW-0677">Repeat</keyword>
<evidence type="ECO:0000256" key="5">
    <source>
        <dbReference type="ARBA" id="ARBA00022737"/>
    </source>
</evidence>
<dbReference type="InterPro" id="IPR016169">
    <property type="entry name" value="FAD-bd_PCMH_sub2"/>
</dbReference>
<dbReference type="Pfam" id="PF03471">
    <property type="entry name" value="CorC_HlyC"/>
    <property type="match status" value="1"/>
</dbReference>
<dbReference type="InterPro" id="IPR000644">
    <property type="entry name" value="CBS_dom"/>
</dbReference>
<evidence type="ECO:0000256" key="3">
    <source>
        <dbReference type="ARBA" id="ARBA00022475"/>
    </source>
</evidence>
<keyword evidence="4 10" id="KW-0812">Transmembrane</keyword>
<dbReference type="Pfam" id="PF00571">
    <property type="entry name" value="CBS"/>
    <property type="match status" value="2"/>
</dbReference>
<keyword evidence="7 9" id="KW-0129">CBS domain</keyword>
<evidence type="ECO:0000256" key="6">
    <source>
        <dbReference type="ARBA" id="ARBA00022989"/>
    </source>
</evidence>
<evidence type="ECO:0000256" key="1">
    <source>
        <dbReference type="ARBA" id="ARBA00004651"/>
    </source>
</evidence>
<feature type="transmembrane region" description="Helical" evidence="11">
    <location>
        <begin position="20"/>
        <end position="50"/>
    </location>
</feature>
<feature type="domain" description="CNNM transmembrane" evidence="13">
    <location>
        <begin position="27"/>
        <end position="229"/>
    </location>
</feature>